<feature type="non-terminal residue" evidence="1">
    <location>
        <position position="1"/>
    </location>
</feature>
<organism evidence="1 2">
    <name type="scientific">Podospora anserina (strain S / ATCC MYA-4624 / DSM 980 / FGSC 10383)</name>
    <name type="common">Pleurage anserina</name>
    <dbReference type="NCBI Taxonomy" id="515849"/>
    <lineage>
        <taxon>Eukaryota</taxon>
        <taxon>Fungi</taxon>
        <taxon>Dikarya</taxon>
        <taxon>Ascomycota</taxon>
        <taxon>Pezizomycotina</taxon>
        <taxon>Sordariomycetes</taxon>
        <taxon>Sordariomycetidae</taxon>
        <taxon>Sordariales</taxon>
        <taxon>Podosporaceae</taxon>
        <taxon>Podospora</taxon>
        <taxon>Podospora anserina</taxon>
    </lineage>
</organism>
<geneLocation type="mitochondrion" evidence="1"/>
<proteinExistence type="predicted"/>
<keyword evidence="2" id="KW-1185">Reference proteome</keyword>
<dbReference type="InParanoid" id="Q02665"/>
<protein>
    <submittedName>
        <fullName evidence="1">Complete mitochondrial genome</fullName>
    </submittedName>
</protein>
<sequence length="245" mass="28510">FFIKIIFNRWPFDFRLSTIVFFKGVSSKKNYLYHLPHQGLNWFCLKGINLDKNKNRGVWKHSPLLRGPSISHLITVQRRGITLNNLFNFSFGRTCLNLSNGFRAFSLSLLLSCGATSITYRLYSTNVEDMNGKNLKKSIKANTFIFKNLTSVLLNHPINEETQMMLEELLSSFAYTGFKEKLKSKNLGIIDYSVFNPKLAEIFIKVKPTLITTINNFHNDYPNHFMTKLKKKEKNDEYYLIILKS</sequence>
<reference evidence="1 2" key="1">
    <citation type="journal article" date="1990" name="Curr. Genet.">
        <title>The complete DNA sequence of the mitochondrial genome of Podospora anserina.</title>
        <authorList>
            <person name="Cummings D.J."/>
            <person name="McNally K.L."/>
            <person name="Domenico J.M."/>
            <person name="Matsuura E.T."/>
        </authorList>
    </citation>
    <scope>NUCLEOTIDE SEQUENCE [LARGE SCALE GENOMIC DNA]</scope>
    <source>
        <strain evidence="2">s</strain>
    </source>
</reference>
<evidence type="ECO:0000313" key="2">
    <source>
        <dbReference type="Proteomes" id="UP000001197"/>
    </source>
</evidence>
<accession>Q02665</accession>
<dbReference type="Proteomes" id="UP000001197">
    <property type="component" value="Mitochondrion"/>
</dbReference>
<name>Q02665_PODAN</name>
<dbReference type="AlphaFoldDB" id="Q02665"/>
<keyword evidence="1" id="KW-0496">Mitochondrion</keyword>
<dbReference type="EMBL" id="X55026">
    <property type="protein sequence ID" value="CAA38826.1"/>
    <property type="molecule type" value="Genomic_DNA"/>
</dbReference>
<evidence type="ECO:0000313" key="1">
    <source>
        <dbReference type="EMBL" id="CAA38826.1"/>
    </source>
</evidence>